<sequence length="908" mass="98348">MLRRSLAVAGPSAAALSASSSSIRSAALTHSGCLLCTASWSSTAAFAFSSASATHAFSTSSTTSRGRYDSGFIPRPQKGEPKPGFVARWSDPHHDRPHFKSRPDNTARSGGSYNNNNNNNDSYSKRDRFAKGRFQRKQAPKADFSVPEPPTAQQVGRKLVDKLEAMMADPELPSQLVAYGIKGRMAQVLLQYYTDEGKGDLRTKGESRGGSNSHMMDAATAIKLFRTWSEDAKDTIPDLAFLHDAGEPAQTDTFAYLSDAVSSFSIEGEECLGRFCLSAFLDWVDRGLEALSSTSTSASNALPSIELTLEEAAQVSLARSQLSLLRSCMDLRFPVHQYPRARTLIRNIHLHVGPTNSGKTHGALVALSKARTGIFAGPLRLLAHEVWDRFNSGTVSPGVAARACNLITGEEQRTVDPLAGLISCTVEMVSTMRGVDVGVVDEIQMIGDPQRGYAWTNAVLGLPAKELHLCGEASVIPLIENLAKACGDHLTVHRYDRLTPLTVAEESLNDDLAKIQKGDCIVAFSRSAIFALKSSIEKKTGLRCAVAYGALPPETKAEQAKLFNEGKLDVMVASDAIGMGLNLRIKRVVFDTLTKWNGKEEIVLSASQIKQIAGRAGRYGTQDKNTAKADLGGIVTTRHEHELEILRAALASPLLPITRGSIQPSSETLTQLSAMLPGKNGGRGGLRTLSEIYADVSLLSRIDSTNFFLSDFSQQLTISPVIESASGGLLTVSERETFSNAPANTRDERVMAFLCKAVGQFSRGGLVEFDQAAKDLAMLEVEAEVLNLMHSAIAARGRAAASSKPETEELPLIAYLNTKAHTGLTGGSASHPLINITTLLMLESLHRCFTLYLWLSFRFPLAFCYRAEVDRRKKEAEDAIDFVLQGIRFGRAKRLQALGRAEGRKGRP</sequence>
<evidence type="ECO:0000256" key="4">
    <source>
        <dbReference type="ARBA" id="ARBA00022801"/>
    </source>
</evidence>
<dbReference type="Pfam" id="PF00271">
    <property type="entry name" value="Helicase_C"/>
    <property type="match status" value="1"/>
</dbReference>
<keyword evidence="4" id="KW-0378">Hydrolase</keyword>
<keyword evidence="5 13" id="KW-0347">Helicase</keyword>
<evidence type="ECO:0000256" key="5">
    <source>
        <dbReference type="ARBA" id="ARBA00022806"/>
    </source>
</evidence>
<evidence type="ECO:0000313" key="14">
    <source>
        <dbReference type="Proteomes" id="UP000324022"/>
    </source>
</evidence>
<organism evidence="13 14">
    <name type="scientific">Ustilago trichophora</name>
    <dbReference type="NCBI Taxonomy" id="86804"/>
    <lineage>
        <taxon>Eukaryota</taxon>
        <taxon>Fungi</taxon>
        <taxon>Dikarya</taxon>
        <taxon>Basidiomycota</taxon>
        <taxon>Ustilaginomycotina</taxon>
        <taxon>Ustilaginomycetes</taxon>
        <taxon>Ustilaginales</taxon>
        <taxon>Ustilaginaceae</taxon>
        <taxon>Ustilago</taxon>
    </lineage>
</organism>
<comment type="subcellular location">
    <subcellularLocation>
        <location evidence="1">Mitochondrion</location>
    </subcellularLocation>
</comment>
<reference evidence="13 14" key="1">
    <citation type="submission" date="2018-03" db="EMBL/GenBank/DDBJ databases">
        <authorList>
            <person name="Guldener U."/>
        </authorList>
    </citation>
    <scope>NUCLEOTIDE SEQUENCE [LARGE SCALE GENOMIC DNA]</scope>
    <source>
        <strain evidence="13 14">NBRC100155</strain>
    </source>
</reference>
<gene>
    <name evidence="13" type="ORF">UTRI_03479_B</name>
</gene>
<keyword evidence="6" id="KW-0067">ATP-binding</keyword>
<dbReference type="EMBL" id="OOIN01000006">
    <property type="protein sequence ID" value="SPO23980.1"/>
    <property type="molecule type" value="Genomic_DNA"/>
</dbReference>
<evidence type="ECO:0000256" key="11">
    <source>
        <dbReference type="SAM" id="MobiDB-lite"/>
    </source>
</evidence>
<dbReference type="OrthoDB" id="6692397at2759"/>
<feature type="region of interest" description="Disordered" evidence="11">
    <location>
        <begin position="134"/>
        <end position="153"/>
    </location>
</feature>
<accession>A0A5C3E1S3</accession>
<evidence type="ECO:0000256" key="7">
    <source>
        <dbReference type="ARBA" id="ARBA00022946"/>
    </source>
</evidence>
<dbReference type="SMART" id="SM00490">
    <property type="entry name" value="HELICc"/>
    <property type="match status" value="1"/>
</dbReference>
<keyword evidence="7" id="KW-0809">Transit peptide</keyword>
<evidence type="ECO:0000256" key="2">
    <source>
        <dbReference type="ARBA" id="ARBA00012552"/>
    </source>
</evidence>
<evidence type="ECO:0000256" key="1">
    <source>
        <dbReference type="ARBA" id="ARBA00004173"/>
    </source>
</evidence>
<dbReference type="AlphaFoldDB" id="A0A5C3E1S3"/>
<dbReference type="PANTHER" id="PTHR12131">
    <property type="entry name" value="ATP-DEPENDENT RNA AND DNA HELICASE"/>
    <property type="match status" value="1"/>
</dbReference>
<dbReference type="Proteomes" id="UP000324022">
    <property type="component" value="Unassembled WGS sequence"/>
</dbReference>
<proteinExistence type="predicted"/>
<keyword evidence="3" id="KW-0547">Nucleotide-binding</keyword>
<dbReference type="Pfam" id="PF22527">
    <property type="entry name" value="DEXQc_Suv3"/>
    <property type="match status" value="1"/>
</dbReference>
<dbReference type="GO" id="GO:0003724">
    <property type="term" value="F:RNA helicase activity"/>
    <property type="evidence" value="ECO:0007669"/>
    <property type="project" value="UniProtKB-EC"/>
</dbReference>
<dbReference type="CDD" id="cd17913">
    <property type="entry name" value="DEXQc_Suv3"/>
    <property type="match status" value="1"/>
</dbReference>
<dbReference type="FunFam" id="3.40.50.300:FF:000269">
    <property type="entry name" value="ATP-dependent RNA helicase SUPV3L1, mitochondrial"/>
    <property type="match status" value="1"/>
</dbReference>
<evidence type="ECO:0000256" key="3">
    <source>
        <dbReference type="ARBA" id="ARBA00022741"/>
    </source>
</evidence>
<dbReference type="InterPro" id="IPR001650">
    <property type="entry name" value="Helicase_C-like"/>
</dbReference>
<dbReference type="InterPro" id="IPR050699">
    <property type="entry name" value="RNA-DNA_Helicase"/>
</dbReference>
<evidence type="ECO:0000256" key="6">
    <source>
        <dbReference type="ARBA" id="ARBA00022840"/>
    </source>
</evidence>
<dbReference type="Gene3D" id="1.20.58.1080">
    <property type="match status" value="1"/>
</dbReference>
<dbReference type="GO" id="GO:0045025">
    <property type="term" value="C:mitochondrial degradosome"/>
    <property type="evidence" value="ECO:0007669"/>
    <property type="project" value="TreeGrafter"/>
</dbReference>
<evidence type="ECO:0000256" key="9">
    <source>
        <dbReference type="ARBA" id="ARBA00047984"/>
    </source>
</evidence>
<feature type="domain" description="Helicase C-terminal" evidence="12">
    <location>
        <begin position="507"/>
        <end position="663"/>
    </location>
</feature>
<dbReference type="InterPro" id="IPR027417">
    <property type="entry name" value="P-loop_NTPase"/>
</dbReference>
<comment type="catalytic activity">
    <reaction evidence="9">
        <text>ATP + H2O = ADP + phosphate + H(+)</text>
        <dbReference type="Rhea" id="RHEA:13065"/>
        <dbReference type="ChEBI" id="CHEBI:15377"/>
        <dbReference type="ChEBI" id="CHEBI:15378"/>
        <dbReference type="ChEBI" id="CHEBI:30616"/>
        <dbReference type="ChEBI" id="CHEBI:43474"/>
        <dbReference type="ChEBI" id="CHEBI:456216"/>
        <dbReference type="EC" id="3.6.4.13"/>
    </reaction>
</comment>
<evidence type="ECO:0000256" key="8">
    <source>
        <dbReference type="ARBA" id="ARBA00023128"/>
    </source>
</evidence>
<dbReference type="Gene3D" id="1.20.272.40">
    <property type="match status" value="1"/>
</dbReference>
<dbReference type="Gene3D" id="3.40.50.300">
    <property type="entry name" value="P-loop containing nucleotide triphosphate hydrolases"/>
    <property type="match status" value="2"/>
</dbReference>
<dbReference type="InterPro" id="IPR022192">
    <property type="entry name" value="SUV3_C"/>
</dbReference>
<feature type="region of interest" description="Disordered" evidence="11">
    <location>
        <begin position="59"/>
        <end position="125"/>
    </location>
</feature>
<feature type="compositionally biased region" description="Polar residues" evidence="11">
    <location>
        <begin position="104"/>
        <end position="113"/>
    </location>
</feature>
<dbReference type="GO" id="GO:0016787">
    <property type="term" value="F:hydrolase activity"/>
    <property type="evidence" value="ECO:0007669"/>
    <property type="project" value="UniProtKB-KW"/>
</dbReference>
<name>A0A5C3E1S3_9BASI</name>
<dbReference type="EC" id="3.6.4.13" evidence="2"/>
<dbReference type="PROSITE" id="PS51194">
    <property type="entry name" value="HELICASE_CTER"/>
    <property type="match status" value="1"/>
</dbReference>
<dbReference type="GO" id="GO:0000965">
    <property type="term" value="P:mitochondrial RNA 3'-end processing"/>
    <property type="evidence" value="ECO:0007669"/>
    <property type="project" value="TreeGrafter"/>
</dbReference>
<evidence type="ECO:0000256" key="10">
    <source>
        <dbReference type="ARBA" id="ARBA00071444"/>
    </source>
</evidence>
<dbReference type="FunFam" id="3.40.50.300:FF:001549">
    <property type="entry name" value="SUV3p ATP-dependent RNA helicase"/>
    <property type="match status" value="1"/>
</dbReference>
<dbReference type="CDD" id="cd18805">
    <property type="entry name" value="SF2_C_suv3"/>
    <property type="match status" value="1"/>
</dbReference>
<dbReference type="SUPFAM" id="SSF52540">
    <property type="entry name" value="P-loop containing nucleoside triphosphate hydrolases"/>
    <property type="match status" value="1"/>
</dbReference>
<evidence type="ECO:0000313" key="13">
    <source>
        <dbReference type="EMBL" id="SPO23980.1"/>
    </source>
</evidence>
<protein>
    <recommendedName>
        <fullName evidence="10">ATP-dependent RNA helicase SUV3, mitochondrial</fullName>
        <ecNumber evidence="2">3.6.4.13</ecNumber>
    </recommendedName>
</protein>
<dbReference type="InterPro" id="IPR055206">
    <property type="entry name" value="DEXQc_SUV3"/>
</dbReference>
<dbReference type="PANTHER" id="PTHR12131:SF1">
    <property type="entry name" value="ATP-DEPENDENT RNA HELICASE SUPV3L1, MITOCHONDRIAL-RELATED"/>
    <property type="match status" value="1"/>
</dbReference>
<dbReference type="GO" id="GO:0005524">
    <property type="term" value="F:ATP binding"/>
    <property type="evidence" value="ECO:0007669"/>
    <property type="project" value="UniProtKB-KW"/>
</dbReference>
<dbReference type="InterPro" id="IPR044774">
    <property type="entry name" value="Suv3_DEXQc"/>
</dbReference>
<evidence type="ECO:0000259" key="12">
    <source>
        <dbReference type="PROSITE" id="PS51194"/>
    </source>
</evidence>
<keyword evidence="14" id="KW-1185">Reference proteome</keyword>
<dbReference type="Pfam" id="PF12513">
    <property type="entry name" value="SUV3_C"/>
    <property type="match status" value="1"/>
</dbReference>
<keyword evidence="8" id="KW-0496">Mitochondrion</keyword>